<feature type="transmembrane region" description="Helical" evidence="1">
    <location>
        <begin position="294"/>
        <end position="317"/>
    </location>
</feature>
<dbReference type="EMBL" id="LK932410">
    <property type="protein sequence ID" value="CDS88989.1"/>
    <property type="molecule type" value="Genomic_DNA"/>
</dbReference>
<feature type="transmembrane region" description="Helical" evidence="1">
    <location>
        <begin position="189"/>
        <end position="206"/>
    </location>
</feature>
<sequence length="457" mass="48030">MVLTGAHYIYILFMVIILITMIMKKDTIVPCILGVFFMGLFFEKNIFGAITAVFNSFIISLNELGPIILIIAIMVALSKALEANNAIQYMVRPFSRVIKNSNTAFFVTGFVMLVLSWFFWPTPAVALVGAVFLPVAMRAGLPAIGVAVALNLFGHGLALSTDFVIQGAPSITAGAAGVAVSYVINDGMILFWVMGIVTISMAFYTLKRDINKGMFREELKGFESEEVEEFNGKSKIATILVALGFLADIIAMYVFDLKGGDASALLGGTAVFLIIIINVINFGKDSLENVCENIIDGFVFGIKIFGAIIPIAAFFYMGEVAPLTGVFGKVLAPGSQGLLSDIGIALSQTIPLNKFAVSGIETVVGAITGLDGSGFSGISLVGSLASVFGTAINASVGALAALGQISGIWVGGGCLVPWGLISAAAICGVSPIELAKRNFVPVITGLVVTTIVAMFII</sequence>
<proteinExistence type="predicted"/>
<dbReference type="PATRIC" id="fig|1496.1373.peg.695"/>
<keyword evidence="1" id="KW-0812">Transmembrane</keyword>
<protein>
    <submittedName>
        <fullName evidence="2">Putative transporter</fullName>
    </submittedName>
    <submittedName>
        <fullName evidence="3">Uncharacterized membrane protein YhfA</fullName>
    </submittedName>
</protein>
<evidence type="ECO:0000313" key="3">
    <source>
        <dbReference type="EMBL" id="CDS88989.1"/>
    </source>
</evidence>
<keyword evidence="1" id="KW-1133">Transmembrane helix</keyword>
<organism evidence="2">
    <name type="scientific">Clostridioides difficile</name>
    <name type="common">Peptoclostridium difficile</name>
    <dbReference type="NCBI Taxonomy" id="1496"/>
    <lineage>
        <taxon>Bacteria</taxon>
        <taxon>Bacillati</taxon>
        <taxon>Bacillota</taxon>
        <taxon>Clostridia</taxon>
        <taxon>Peptostreptococcales</taxon>
        <taxon>Peptostreptococcaceae</taxon>
        <taxon>Clostridioides</taxon>
    </lineage>
</organism>
<dbReference type="KEGG" id="pdf:CD630DERM_27200"/>
<feature type="transmembrane region" description="Helical" evidence="1">
    <location>
        <begin position="409"/>
        <end position="432"/>
    </location>
</feature>
<reference evidence="2" key="1">
    <citation type="submission" date="2014-07" db="EMBL/GenBank/DDBJ databases">
        <authorList>
            <person name="Monot Marc"/>
        </authorList>
    </citation>
    <scope>NUCLEOTIDE SEQUENCE</scope>
    <source>
        <strain evidence="4">7032989</strain>
        <strain evidence="3">7032994</strain>
    </source>
</reference>
<feature type="transmembrane region" description="Helical" evidence="1">
    <location>
        <begin position="102"/>
        <end position="120"/>
    </location>
</feature>
<feature type="transmembrane region" description="Helical" evidence="1">
    <location>
        <begin position="438"/>
        <end position="456"/>
    </location>
</feature>
<evidence type="ECO:0000256" key="1">
    <source>
        <dbReference type="SAM" id="Phobius"/>
    </source>
</evidence>
<feature type="transmembrane region" description="Helical" evidence="1">
    <location>
        <begin position="163"/>
        <end position="183"/>
    </location>
</feature>
<accession>A0A031WF16</accession>
<name>A0A031WF16_CLODI</name>
<dbReference type="EMBL" id="LK932849">
    <property type="protein sequence ID" value="CDS96076.1"/>
    <property type="molecule type" value="Genomic_DNA"/>
</dbReference>
<feature type="transmembrane region" description="Helical" evidence="1">
    <location>
        <begin position="126"/>
        <end position="151"/>
    </location>
</feature>
<evidence type="ECO:0000313" key="2">
    <source>
        <dbReference type="EMBL" id="CDS88334.1"/>
    </source>
</evidence>
<dbReference type="EMBL" id="LK932523">
    <property type="protein sequence ID" value="CDS88334.1"/>
    <property type="molecule type" value="Genomic_DNA"/>
</dbReference>
<gene>
    <name evidence="3" type="primary">yhfA</name>
    <name evidence="4" type="ORF">BN1095_20271</name>
    <name evidence="2" type="ORF">BN1096_690002</name>
    <name evidence="3" type="ORF">BN1097_700002</name>
</gene>
<feature type="transmembrane region" description="Helical" evidence="1">
    <location>
        <begin position="236"/>
        <end position="256"/>
    </location>
</feature>
<feature type="transmembrane region" description="Helical" evidence="1">
    <location>
        <begin position="262"/>
        <end position="282"/>
    </location>
</feature>
<keyword evidence="1" id="KW-0472">Membrane</keyword>
<feature type="transmembrane region" description="Helical" evidence="1">
    <location>
        <begin position="64"/>
        <end position="81"/>
    </location>
</feature>
<dbReference type="RefSeq" id="WP_011861659.1">
    <property type="nucleotide sequence ID" value="NZ_BAABSG010000003.1"/>
</dbReference>
<dbReference type="AlphaFoldDB" id="A0A031WF16"/>
<feature type="transmembrane region" description="Helical" evidence="1">
    <location>
        <begin position="378"/>
        <end position="402"/>
    </location>
</feature>
<feature type="transmembrane region" description="Helical" evidence="1">
    <location>
        <begin position="35"/>
        <end position="58"/>
    </location>
</feature>
<evidence type="ECO:0000313" key="4">
    <source>
        <dbReference type="EMBL" id="CDS96076.1"/>
    </source>
</evidence>
<feature type="transmembrane region" description="Helical" evidence="1">
    <location>
        <begin position="6"/>
        <end position="23"/>
    </location>
</feature>